<dbReference type="AlphaFoldDB" id="N0B5D8"/>
<dbReference type="eggNOG" id="COG5425">
    <property type="taxonomic scope" value="Bacteria"/>
</dbReference>
<organism evidence="1 2">
    <name type="scientific">Hyphomicrobium denitrificans 1NES1</name>
    <dbReference type="NCBI Taxonomy" id="670307"/>
    <lineage>
        <taxon>Bacteria</taxon>
        <taxon>Pseudomonadati</taxon>
        <taxon>Pseudomonadota</taxon>
        <taxon>Alphaproteobacteria</taxon>
        <taxon>Hyphomicrobiales</taxon>
        <taxon>Hyphomicrobiaceae</taxon>
        <taxon>Hyphomicrobium</taxon>
    </lineage>
</organism>
<dbReference type="OrthoDB" id="9811054at2"/>
<dbReference type="RefSeq" id="WP_015598773.1">
    <property type="nucleotide sequence ID" value="NC_021172.1"/>
</dbReference>
<reference evidence="1 2" key="1">
    <citation type="journal article" date="2013" name="Genome Announc.">
        <title>Genome sequences for three denitrifying bacterial strains isolated from a uranium- and nitrate-contaminated subsurface environment.</title>
        <authorList>
            <person name="Venkatramanan R."/>
            <person name="Prakash O."/>
            <person name="Woyke T."/>
            <person name="Chain P."/>
            <person name="Goodwin L.A."/>
            <person name="Watson D."/>
            <person name="Brooks S."/>
            <person name="Kostka J.E."/>
            <person name="Green S.J."/>
        </authorList>
    </citation>
    <scope>NUCLEOTIDE SEQUENCE [LARGE SCALE GENOMIC DNA]</scope>
    <source>
        <strain evidence="1 2">1NES1</strain>
    </source>
</reference>
<accession>N0B5D8</accession>
<name>N0B5D8_9HYPH</name>
<dbReference type="EMBL" id="CP005587">
    <property type="protein sequence ID" value="AGK58754.1"/>
    <property type="molecule type" value="Genomic_DNA"/>
</dbReference>
<evidence type="ECO:0000313" key="1">
    <source>
        <dbReference type="EMBL" id="AGK58754.1"/>
    </source>
</evidence>
<dbReference type="Proteomes" id="UP000005952">
    <property type="component" value="Chromosome"/>
</dbReference>
<dbReference type="STRING" id="670307.HYPDE_35413"/>
<dbReference type="KEGG" id="hdt:HYPDE_35413"/>
<dbReference type="HOGENOM" id="CLU_145215_1_0_5"/>
<evidence type="ECO:0000313" key="2">
    <source>
        <dbReference type="Proteomes" id="UP000005952"/>
    </source>
</evidence>
<gene>
    <name evidence="1" type="ORF">HYPDE_35413</name>
</gene>
<dbReference type="Pfam" id="PF06233">
    <property type="entry name" value="Usg"/>
    <property type="match status" value="1"/>
</dbReference>
<keyword evidence="2" id="KW-1185">Reference proteome</keyword>
<dbReference type="InterPro" id="IPR009354">
    <property type="entry name" value="Usg"/>
</dbReference>
<protein>
    <submittedName>
        <fullName evidence="1">Usg family protein</fullName>
    </submittedName>
</protein>
<sequence length="95" mass="10850">MANKEVSYGSGLKTQLAGFSLTTAEILYRLPDHPSLLQSYIWQEYDVAPRFPKLKSFLDFWTAKLDGKLFRVTVAHSELIRPAELRLVGTELKVH</sequence>
<proteinExistence type="predicted"/>